<dbReference type="PANTHER" id="PTHR46796">
    <property type="entry name" value="HTH-TYPE TRANSCRIPTIONAL ACTIVATOR RHAS-RELATED"/>
    <property type="match status" value="1"/>
</dbReference>
<dbReference type="eggNOG" id="COG4977">
    <property type="taxonomic scope" value="Bacteria"/>
</dbReference>
<protein>
    <submittedName>
        <fullName evidence="7">Transcriptional regulator, AraC family</fullName>
    </submittedName>
</protein>
<dbReference type="SMART" id="SM00342">
    <property type="entry name" value="HTH_ARAC"/>
    <property type="match status" value="1"/>
</dbReference>
<dbReference type="SUPFAM" id="SSF51215">
    <property type="entry name" value="Regulatory protein AraC"/>
    <property type="match status" value="1"/>
</dbReference>
<evidence type="ECO:0000256" key="3">
    <source>
        <dbReference type="ARBA" id="ARBA00023125"/>
    </source>
</evidence>
<dbReference type="GO" id="GO:0043565">
    <property type="term" value="F:sequence-specific DNA binding"/>
    <property type="evidence" value="ECO:0007669"/>
    <property type="project" value="InterPro"/>
</dbReference>
<dbReference type="EMBL" id="CP007139">
    <property type="protein sequence ID" value="AIE86061.1"/>
    <property type="molecule type" value="Genomic_DNA"/>
</dbReference>
<evidence type="ECO:0000313" key="7">
    <source>
        <dbReference type="EMBL" id="AIE86061.1"/>
    </source>
</evidence>
<dbReference type="RefSeq" id="WP_025225394.1">
    <property type="nucleotide sequence ID" value="NZ_CP007139.1"/>
</dbReference>
<evidence type="ECO:0000256" key="4">
    <source>
        <dbReference type="ARBA" id="ARBA00023159"/>
    </source>
</evidence>
<dbReference type="SUPFAM" id="SSF46689">
    <property type="entry name" value="Homeodomain-like"/>
    <property type="match status" value="2"/>
</dbReference>
<reference evidence="7 8" key="1">
    <citation type="journal article" date="2014" name="PLoS ONE">
        <title>The first complete genome sequence of the class fimbriimonadia in the phylum armatimonadetes.</title>
        <authorList>
            <person name="Hu Z.Y."/>
            <person name="Wang Y.Z."/>
            <person name="Im W.T."/>
            <person name="Wang S.Y."/>
            <person name="Zhao G.P."/>
            <person name="Zheng H.J."/>
            <person name="Quan Z.X."/>
        </authorList>
    </citation>
    <scope>NUCLEOTIDE SEQUENCE [LARGE SCALE GENOMIC DNA]</scope>
    <source>
        <strain evidence="7">Gsoil 348</strain>
    </source>
</reference>
<keyword evidence="5" id="KW-0804">Transcription</keyword>
<feature type="domain" description="HTH araC/xylS-type" evidence="6">
    <location>
        <begin position="193"/>
        <end position="291"/>
    </location>
</feature>
<name>A0A068NRN2_FIMGI</name>
<dbReference type="PRINTS" id="PR00032">
    <property type="entry name" value="HTHARAC"/>
</dbReference>
<evidence type="ECO:0000313" key="8">
    <source>
        <dbReference type="Proteomes" id="UP000027982"/>
    </source>
</evidence>
<keyword evidence="1" id="KW-0963">Cytoplasm</keyword>
<dbReference type="HOGENOM" id="CLU_000445_88_2_0"/>
<evidence type="ECO:0000256" key="5">
    <source>
        <dbReference type="ARBA" id="ARBA00023163"/>
    </source>
</evidence>
<dbReference type="InterPro" id="IPR018062">
    <property type="entry name" value="HTH_AraC-typ_CS"/>
</dbReference>
<keyword evidence="2" id="KW-0805">Transcription regulation</keyword>
<dbReference type="InterPro" id="IPR018060">
    <property type="entry name" value="HTH_AraC"/>
</dbReference>
<dbReference type="GO" id="GO:0003700">
    <property type="term" value="F:DNA-binding transcription factor activity"/>
    <property type="evidence" value="ECO:0007669"/>
    <property type="project" value="InterPro"/>
</dbReference>
<sequence length="291" mass="32539">MRIAPVPIYFEELRDLNAGCVSDRLPILCFEDPAENPDVVRGYLHVDFMSVYVARQGSGVHFVDEEPFKVQAGDVYAMGYGMSHRFENSDGLVLDTVHFVPTMFSPGTQEALSATEGLAPLFLGFEGAGSSRWLRLSKAAHIQAAEMLHEMREEWRIDAPDRALMVQATFLRFLVFLARCHRNTHRSGSRVGSRARALIELRYAEPLKIGDLAASAFLSIGRFTEVFRAEVGCSPREYLGQVRIAAAKKLLRETDLTISSIAARTGFPDPAYFTRFFRQQVGIPPSDFRGD</sequence>
<dbReference type="InterPro" id="IPR020449">
    <property type="entry name" value="Tscrpt_reg_AraC-type_HTH"/>
</dbReference>
<gene>
    <name evidence="7" type="ORF">OP10G_2693</name>
</gene>
<dbReference type="PROSITE" id="PS00041">
    <property type="entry name" value="HTH_ARAC_FAMILY_1"/>
    <property type="match status" value="1"/>
</dbReference>
<evidence type="ECO:0000256" key="1">
    <source>
        <dbReference type="ARBA" id="ARBA00022490"/>
    </source>
</evidence>
<dbReference type="InterPro" id="IPR037923">
    <property type="entry name" value="HTH-like"/>
</dbReference>
<accession>A0A068NRN2</accession>
<evidence type="ECO:0000259" key="6">
    <source>
        <dbReference type="PROSITE" id="PS01124"/>
    </source>
</evidence>
<organism evidence="7 8">
    <name type="scientific">Fimbriimonas ginsengisoli Gsoil 348</name>
    <dbReference type="NCBI Taxonomy" id="661478"/>
    <lineage>
        <taxon>Bacteria</taxon>
        <taxon>Bacillati</taxon>
        <taxon>Armatimonadota</taxon>
        <taxon>Fimbriimonadia</taxon>
        <taxon>Fimbriimonadales</taxon>
        <taxon>Fimbriimonadaceae</taxon>
        <taxon>Fimbriimonas</taxon>
    </lineage>
</organism>
<evidence type="ECO:0000256" key="2">
    <source>
        <dbReference type="ARBA" id="ARBA00023015"/>
    </source>
</evidence>
<dbReference type="STRING" id="661478.OP10G_2693"/>
<dbReference type="KEGG" id="fgi:OP10G_2693"/>
<dbReference type="PROSITE" id="PS01124">
    <property type="entry name" value="HTH_ARAC_FAMILY_2"/>
    <property type="match status" value="1"/>
</dbReference>
<dbReference type="Proteomes" id="UP000027982">
    <property type="component" value="Chromosome"/>
</dbReference>
<dbReference type="Gene3D" id="1.10.10.60">
    <property type="entry name" value="Homeodomain-like"/>
    <property type="match status" value="2"/>
</dbReference>
<keyword evidence="8" id="KW-1185">Reference proteome</keyword>
<dbReference type="AlphaFoldDB" id="A0A068NRN2"/>
<proteinExistence type="predicted"/>
<dbReference type="InterPro" id="IPR009057">
    <property type="entry name" value="Homeodomain-like_sf"/>
</dbReference>
<dbReference type="OrthoDB" id="9816335at2"/>
<keyword evidence="4" id="KW-0010">Activator</keyword>
<keyword evidence="3" id="KW-0238">DNA-binding</keyword>
<dbReference type="InterPro" id="IPR050204">
    <property type="entry name" value="AraC_XylS_family_regulators"/>
</dbReference>
<dbReference type="PANTHER" id="PTHR46796:SF13">
    <property type="entry name" value="HTH-TYPE TRANSCRIPTIONAL ACTIVATOR RHAS"/>
    <property type="match status" value="1"/>
</dbReference>
<dbReference type="Pfam" id="PF12833">
    <property type="entry name" value="HTH_18"/>
    <property type="match status" value="1"/>
</dbReference>